<dbReference type="InterPro" id="IPR036875">
    <property type="entry name" value="Znf_CCHC_sf"/>
</dbReference>
<evidence type="ECO:0000313" key="3">
    <source>
        <dbReference type="EMBL" id="CCA22660.1"/>
    </source>
</evidence>
<gene>
    <name evidence="3" type="primary">AlNc14C163G7810</name>
    <name evidence="3" type="ORF">ALNC14_088030</name>
</gene>
<keyword evidence="1" id="KW-0862">Zinc</keyword>
<proteinExistence type="predicted"/>
<protein>
    <submittedName>
        <fullName evidence="3">AlNc14C163G7810 protein</fullName>
    </submittedName>
</protein>
<evidence type="ECO:0000256" key="1">
    <source>
        <dbReference type="PROSITE-ProRule" id="PRU00047"/>
    </source>
</evidence>
<dbReference type="InterPro" id="IPR001878">
    <property type="entry name" value="Znf_CCHC"/>
</dbReference>
<name>F0WMX4_9STRA</name>
<dbReference type="PROSITE" id="PS50158">
    <property type="entry name" value="ZF_CCHC"/>
    <property type="match status" value="1"/>
</dbReference>
<dbReference type="GO" id="GO:0008270">
    <property type="term" value="F:zinc ion binding"/>
    <property type="evidence" value="ECO:0007669"/>
    <property type="project" value="UniProtKB-KW"/>
</dbReference>
<reference evidence="3" key="1">
    <citation type="journal article" date="2011" name="PLoS Biol.">
        <title>Gene gain and loss during evolution of obligate parasitism in the white rust pathogen of Arabidopsis thaliana.</title>
        <authorList>
            <person name="Kemen E."/>
            <person name="Gardiner A."/>
            <person name="Schultz-Larsen T."/>
            <person name="Kemen A.C."/>
            <person name="Balmuth A.L."/>
            <person name="Robert-Seilaniantz A."/>
            <person name="Bailey K."/>
            <person name="Holub E."/>
            <person name="Studholme D.J."/>
            <person name="Maclean D."/>
            <person name="Jones J.D."/>
        </authorList>
    </citation>
    <scope>NUCLEOTIDE SEQUENCE</scope>
</reference>
<reference evidence="3" key="2">
    <citation type="submission" date="2011-02" db="EMBL/GenBank/DDBJ databases">
        <authorList>
            <person name="MacLean D."/>
        </authorList>
    </citation>
    <scope>NUCLEOTIDE SEQUENCE</scope>
</reference>
<keyword evidence="1" id="KW-0479">Metal-binding</keyword>
<accession>F0WMX4</accession>
<keyword evidence="1" id="KW-0863">Zinc-finger</keyword>
<feature type="domain" description="CCHC-type" evidence="2">
    <location>
        <begin position="180"/>
        <end position="194"/>
    </location>
</feature>
<dbReference type="SUPFAM" id="SSF57756">
    <property type="entry name" value="Retrovirus zinc finger-like domains"/>
    <property type="match status" value="1"/>
</dbReference>
<organism evidence="3">
    <name type="scientific">Albugo laibachii Nc14</name>
    <dbReference type="NCBI Taxonomy" id="890382"/>
    <lineage>
        <taxon>Eukaryota</taxon>
        <taxon>Sar</taxon>
        <taxon>Stramenopiles</taxon>
        <taxon>Oomycota</taxon>
        <taxon>Peronosporomycetes</taxon>
        <taxon>Albuginales</taxon>
        <taxon>Albuginaceae</taxon>
        <taxon>Albugo</taxon>
    </lineage>
</organism>
<evidence type="ECO:0000259" key="2">
    <source>
        <dbReference type="PROSITE" id="PS50158"/>
    </source>
</evidence>
<dbReference type="GO" id="GO:0003676">
    <property type="term" value="F:nucleic acid binding"/>
    <property type="evidence" value="ECO:0007669"/>
    <property type="project" value="InterPro"/>
</dbReference>
<sequence length="231" mass="26099">MGLEVDFPNGERRLYDKSLSLSVRVDSRGLKILWSMSTAQYGAEVQPLEGGMLLIRCNAKVTSDLLHQVCTSLKHEVVHASTSEPDRSSDSRKLSLRRCRQPRFRKNCPLYGSISEDDDVVPTGHPSYGLSTASGRVVPVFTVYGNRGTHHTFRSRRGEGCGPKRDLQEQKKIDHQTLKKCYRCGKVGHVKATCSYRKKQIQQEDLTLRLEAVQQRQRAIASSIVDQVDIW</sequence>
<dbReference type="AlphaFoldDB" id="F0WMX4"/>
<dbReference type="EMBL" id="FR824208">
    <property type="protein sequence ID" value="CCA22660.1"/>
    <property type="molecule type" value="Genomic_DNA"/>
</dbReference>
<dbReference type="HOGENOM" id="CLU_1226697_0_0_1"/>